<keyword evidence="4" id="KW-0328">Glycosyltransferase</keyword>
<dbReference type="AlphaFoldDB" id="A0A387BF56"/>
<name>A0A387BF56_9MICO</name>
<dbReference type="PANTHER" id="PTHR12468">
    <property type="entry name" value="GPI MANNOSYLTRANSFERASE 2"/>
    <property type="match status" value="1"/>
</dbReference>
<dbReference type="EMBL" id="CP032624">
    <property type="protein sequence ID" value="AYG02543.1"/>
    <property type="molecule type" value="Genomic_DNA"/>
</dbReference>
<feature type="transmembrane region" description="Helical" evidence="10">
    <location>
        <begin position="108"/>
        <end position="128"/>
    </location>
</feature>
<dbReference type="InterPro" id="IPR007315">
    <property type="entry name" value="PIG-V/Gpi18"/>
</dbReference>
<comment type="subcellular location">
    <subcellularLocation>
        <location evidence="1">Endoplasmic reticulum membrane</location>
        <topology evidence="1">Multi-pass membrane protein</topology>
    </subcellularLocation>
</comment>
<evidence type="ECO:0000256" key="8">
    <source>
        <dbReference type="ARBA" id="ARBA00022989"/>
    </source>
</evidence>
<evidence type="ECO:0000256" key="4">
    <source>
        <dbReference type="ARBA" id="ARBA00022676"/>
    </source>
</evidence>
<evidence type="ECO:0000256" key="7">
    <source>
        <dbReference type="ARBA" id="ARBA00022824"/>
    </source>
</evidence>
<gene>
    <name evidence="11" type="ORF">D7I44_02725</name>
</gene>
<feature type="transmembrane region" description="Helical" evidence="10">
    <location>
        <begin position="350"/>
        <end position="366"/>
    </location>
</feature>
<keyword evidence="7" id="KW-0256">Endoplasmic reticulum</keyword>
<dbReference type="GO" id="GO:0000009">
    <property type="term" value="F:alpha-1,6-mannosyltransferase activity"/>
    <property type="evidence" value="ECO:0007669"/>
    <property type="project" value="InterPro"/>
</dbReference>
<protein>
    <recommendedName>
        <fullName evidence="13">Glycosyltransferase RgtA/B/C/D-like domain-containing protein</fullName>
    </recommendedName>
</protein>
<evidence type="ECO:0000256" key="5">
    <source>
        <dbReference type="ARBA" id="ARBA00022679"/>
    </source>
</evidence>
<keyword evidence="8 10" id="KW-1133">Transmembrane helix</keyword>
<evidence type="ECO:0000256" key="10">
    <source>
        <dbReference type="SAM" id="Phobius"/>
    </source>
</evidence>
<reference evidence="11 12" key="1">
    <citation type="submission" date="2018-09" db="EMBL/GenBank/DDBJ databases">
        <title>Genome sequencing of strain 2DFW10M-5.</title>
        <authorList>
            <person name="Heo J."/>
            <person name="Kim S.-J."/>
            <person name="Kwon S.-W."/>
        </authorList>
    </citation>
    <scope>NUCLEOTIDE SEQUENCE [LARGE SCALE GENOMIC DNA]</scope>
    <source>
        <strain evidence="11 12">2DFW10M-5</strain>
    </source>
</reference>
<feature type="transmembrane region" description="Helical" evidence="10">
    <location>
        <begin position="373"/>
        <end position="392"/>
    </location>
</feature>
<keyword evidence="3" id="KW-0337">GPI-anchor biosynthesis</keyword>
<evidence type="ECO:0000256" key="1">
    <source>
        <dbReference type="ARBA" id="ARBA00004477"/>
    </source>
</evidence>
<feature type="transmembrane region" description="Helical" evidence="10">
    <location>
        <begin position="179"/>
        <end position="206"/>
    </location>
</feature>
<dbReference type="RefSeq" id="WP_120788077.1">
    <property type="nucleotide sequence ID" value="NZ_CP032624.1"/>
</dbReference>
<feature type="transmembrane region" description="Helical" evidence="10">
    <location>
        <begin position="140"/>
        <end position="173"/>
    </location>
</feature>
<comment type="pathway">
    <text evidence="2">Glycolipid biosynthesis; glycosylphosphatidylinositol-anchor biosynthesis.</text>
</comment>
<dbReference type="OrthoDB" id="151635at2"/>
<accession>A0A387BF56</accession>
<evidence type="ECO:0008006" key="13">
    <source>
        <dbReference type="Google" id="ProtNLM"/>
    </source>
</evidence>
<feature type="transmembrane region" description="Helical" evidence="10">
    <location>
        <begin position="226"/>
        <end position="246"/>
    </location>
</feature>
<dbReference type="GO" id="GO:0031501">
    <property type="term" value="C:mannosyltransferase complex"/>
    <property type="evidence" value="ECO:0007669"/>
    <property type="project" value="TreeGrafter"/>
</dbReference>
<evidence type="ECO:0000256" key="6">
    <source>
        <dbReference type="ARBA" id="ARBA00022692"/>
    </source>
</evidence>
<dbReference type="KEGG" id="gry:D7I44_02725"/>
<evidence type="ECO:0000256" key="9">
    <source>
        <dbReference type="ARBA" id="ARBA00023136"/>
    </source>
</evidence>
<keyword evidence="6 10" id="KW-0812">Transmembrane</keyword>
<evidence type="ECO:0000313" key="12">
    <source>
        <dbReference type="Proteomes" id="UP000275069"/>
    </source>
</evidence>
<keyword evidence="5" id="KW-0808">Transferase</keyword>
<evidence type="ECO:0000313" key="11">
    <source>
        <dbReference type="EMBL" id="AYG02543.1"/>
    </source>
</evidence>
<dbReference type="GO" id="GO:0016020">
    <property type="term" value="C:membrane"/>
    <property type="evidence" value="ECO:0007669"/>
    <property type="project" value="GOC"/>
</dbReference>
<organism evidence="11 12">
    <name type="scientific">Gryllotalpicola protaetiae</name>
    <dbReference type="NCBI Taxonomy" id="2419771"/>
    <lineage>
        <taxon>Bacteria</taxon>
        <taxon>Bacillati</taxon>
        <taxon>Actinomycetota</taxon>
        <taxon>Actinomycetes</taxon>
        <taxon>Micrococcales</taxon>
        <taxon>Microbacteriaceae</taxon>
        <taxon>Gryllotalpicola</taxon>
    </lineage>
</organism>
<keyword evidence="9 10" id="KW-0472">Membrane</keyword>
<dbReference type="PANTHER" id="PTHR12468:SF2">
    <property type="entry name" value="GPI MANNOSYLTRANSFERASE 2"/>
    <property type="match status" value="1"/>
</dbReference>
<dbReference type="Proteomes" id="UP000275069">
    <property type="component" value="Chromosome"/>
</dbReference>
<feature type="transmembrane region" description="Helical" evidence="10">
    <location>
        <begin position="328"/>
        <end position="344"/>
    </location>
</feature>
<proteinExistence type="predicted"/>
<sequence>MAALSWRALPWWARVTVVFILGRALDTILLLWQAAIEGPNAWTGAHPRYLDFANIWDGRWYQIIAAVGYPRTLQFDATGHLTQNQWAFLPVYPYVVKGVMALGLSWEAAAVLVTVLCAWGATLVFYKLMRTRLRPSTAMYATVLFSVAPVAALFQVAYAEAMFTLLLAAILYLWVKRRFWWMLPLIVLAAFTRPGEVALALALGLWVAWRLWRAWRGTEPIRMPELVASVIATLVALISGLAWPVIADRATGYPGTYTQTELSWRVSYTGWDPLVPFTPWIQGAKWWFTLWLHTPAWVGYLALAAIVGLGVVFLLVPPARRLGVELRLWLLSYGLYVLAVFFPQSSTFRILLPLFPALGVVAAPRAKWYRVGMVVVFVAAQVGWLLLAWTIGDYDWSPP</sequence>
<evidence type="ECO:0000256" key="3">
    <source>
        <dbReference type="ARBA" id="ARBA00022502"/>
    </source>
</evidence>
<evidence type="ECO:0000256" key="2">
    <source>
        <dbReference type="ARBA" id="ARBA00004687"/>
    </source>
</evidence>
<keyword evidence="12" id="KW-1185">Reference proteome</keyword>
<dbReference type="GO" id="GO:0004376">
    <property type="term" value="F:GPI mannosyltransferase activity"/>
    <property type="evidence" value="ECO:0007669"/>
    <property type="project" value="InterPro"/>
</dbReference>
<dbReference type="GO" id="GO:0006506">
    <property type="term" value="P:GPI anchor biosynthetic process"/>
    <property type="evidence" value="ECO:0007669"/>
    <property type="project" value="UniProtKB-KW"/>
</dbReference>
<feature type="transmembrane region" description="Helical" evidence="10">
    <location>
        <begin position="297"/>
        <end position="316"/>
    </location>
</feature>